<evidence type="ECO:0000313" key="9">
    <source>
        <dbReference type="Proteomes" id="UP001151760"/>
    </source>
</evidence>
<dbReference type="SUPFAM" id="SSF55455">
    <property type="entry name" value="SRF-like"/>
    <property type="match status" value="1"/>
</dbReference>
<keyword evidence="9" id="KW-1185">Reference proteome</keyword>
<dbReference type="PANTHER" id="PTHR14523">
    <property type="entry name" value="UNCHARACTERIZED PROTEIN C17ORF53 HOMOLOG"/>
    <property type="match status" value="1"/>
</dbReference>
<dbReference type="Proteomes" id="UP001151760">
    <property type="component" value="Unassembled WGS sequence"/>
</dbReference>
<reference evidence="8" key="1">
    <citation type="journal article" date="2022" name="Int. J. Mol. Sci.">
        <title>Draft Genome of Tanacetum Coccineum: Genomic Comparison of Closely Related Tanacetum-Family Plants.</title>
        <authorList>
            <person name="Yamashiro T."/>
            <person name="Shiraishi A."/>
            <person name="Nakayama K."/>
            <person name="Satake H."/>
        </authorList>
    </citation>
    <scope>NUCLEOTIDE SEQUENCE</scope>
</reference>
<evidence type="ECO:0000256" key="4">
    <source>
        <dbReference type="ARBA" id="ARBA00023163"/>
    </source>
</evidence>
<dbReference type="InterPro" id="IPR033896">
    <property type="entry name" value="MEF2-like_N"/>
</dbReference>
<gene>
    <name evidence="8" type="ORF">Tco_0681160</name>
</gene>
<dbReference type="PANTHER" id="PTHR14523:SF1">
    <property type="entry name" value="HOMOLOGOUS RECOMBINATION OB-FOLD PROTEIN"/>
    <property type="match status" value="1"/>
</dbReference>
<dbReference type="InterPro" id="IPR058570">
    <property type="entry name" value="HROB_OB"/>
</dbReference>
<evidence type="ECO:0000256" key="6">
    <source>
        <dbReference type="SAM" id="MobiDB-lite"/>
    </source>
</evidence>
<evidence type="ECO:0000259" key="7">
    <source>
        <dbReference type="PROSITE" id="PS50066"/>
    </source>
</evidence>
<dbReference type="Pfam" id="PF00319">
    <property type="entry name" value="SRF-TF"/>
    <property type="match status" value="1"/>
</dbReference>
<dbReference type="PRINTS" id="PR00404">
    <property type="entry name" value="MADSDOMAIN"/>
</dbReference>
<feature type="compositionally biased region" description="Basic and acidic residues" evidence="6">
    <location>
        <begin position="243"/>
        <end position="258"/>
    </location>
</feature>
<comment type="caution">
    <text evidence="8">The sequence shown here is derived from an EMBL/GenBank/DDBJ whole genome shotgun (WGS) entry which is preliminary data.</text>
</comment>
<dbReference type="CDD" id="cd00265">
    <property type="entry name" value="MADS_MEF2_like"/>
    <property type="match status" value="1"/>
</dbReference>
<dbReference type="PROSITE" id="PS50066">
    <property type="entry name" value="MADS_BOX_2"/>
    <property type="match status" value="1"/>
</dbReference>
<feature type="compositionally biased region" description="Polar residues" evidence="6">
    <location>
        <begin position="1"/>
        <end position="24"/>
    </location>
</feature>
<dbReference type="Gene3D" id="3.40.1810.10">
    <property type="entry name" value="Transcription factor, MADS-box"/>
    <property type="match status" value="1"/>
</dbReference>
<keyword evidence="3" id="KW-0238">DNA-binding</keyword>
<sequence length="258" mass="28605">MASESTSSQHSQQLIPSSKVSQSMGRKKVEMKRIEDKNSRQVTFSKRKTGLFKKARHLSALCDVDVAVIVFSSHGKLYEACSGSADRAEGAEYVMSTQEYIMKFVEDVGGDEDFKRGLWNGKLEQVVACTPNAFGDLTINLKDLSSIISGTIHYKVLNEEGGYGKDITPGSYLILQNVSVFSPKPSIHYLNITMINLVKVFPKVTLPENSSGACDNGMFDGEEIIKMLKEGEEMAELELGADQEEHQLRLDQEESITH</sequence>
<feature type="region of interest" description="Disordered" evidence="6">
    <location>
        <begin position="1"/>
        <end position="36"/>
    </location>
</feature>
<evidence type="ECO:0000256" key="1">
    <source>
        <dbReference type="ARBA" id="ARBA00004123"/>
    </source>
</evidence>
<reference evidence="8" key="2">
    <citation type="submission" date="2022-01" db="EMBL/GenBank/DDBJ databases">
        <authorList>
            <person name="Yamashiro T."/>
            <person name="Shiraishi A."/>
            <person name="Satake H."/>
            <person name="Nakayama K."/>
        </authorList>
    </citation>
    <scope>NUCLEOTIDE SEQUENCE</scope>
</reference>
<feature type="compositionally biased region" description="Basic and acidic residues" evidence="6">
    <location>
        <begin position="27"/>
        <end position="36"/>
    </location>
</feature>
<accession>A0ABQ4XNC9</accession>
<evidence type="ECO:0000256" key="3">
    <source>
        <dbReference type="ARBA" id="ARBA00023125"/>
    </source>
</evidence>
<evidence type="ECO:0000313" key="8">
    <source>
        <dbReference type="EMBL" id="GJS66596.1"/>
    </source>
</evidence>
<proteinExistence type="predicted"/>
<keyword evidence="2" id="KW-0805">Transcription regulation</keyword>
<dbReference type="InterPro" id="IPR036879">
    <property type="entry name" value="TF_MADSbox_sf"/>
</dbReference>
<name>A0ABQ4XNC9_9ASTR</name>
<organism evidence="8 9">
    <name type="scientific">Tanacetum coccineum</name>
    <dbReference type="NCBI Taxonomy" id="301880"/>
    <lineage>
        <taxon>Eukaryota</taxon>
        <taxon>Viridiplantae</taxon>
        <taxon>Streptophyta</taxon>
        <taxon>Embryophyta</taxon>
        <taxon>Tracheophyta</taxon>
        <taxon>Spermatophyta</taxon>
        <taxon>Magnoliopsida</taxon>
        <taxon>eudicotyledons</taxon>
        <taxon>Gunneridae</taxon>
        <taxon>Pentapetalae</taxon>
        <taxon>asterids</taxon>
        <taxon>campanulids</taxon>
        <taxon>Asterales</taxon>
        <taxon>Asteraceae</taxon>
        <taxon>Asteroideae</taxon>
        <taxon>Anthemideae</taxon>
        <taxon>Anthemidinae</taxon>
        <taxon>Tanacetum</taxon>
    </lineage>
</organism>
<dbReference type="Pfam" id="PF15072">
    <property type="entry name" value="HROB"/>
    <property type="match status" value="1"/>
</dbReference>
<dbReference type="EMBL" id="BQNB010009660">
    <property type="protein sequence ID" value="GJS66596.1"/>
    <property type="molecule type" value="Genomic_DNA"/>
</dbReference>
<dbReference type="InterPro" id="IPR028045">
    <property type="entry name" value="HROB"/>
</dbReference>
<comment type="subcellular location">
    <subcellularLocation>
        <location evidence="1">Nucleus</location>
    </subcellularLocation>
</comment>
<feature type="region of interest" description="Disordered" evidence="6">
    <location>
        <begin position="239"/>
        <end position="258"/>
    </location>
</feature>
<feature type="domain" description="MADS-box" evidence="7">
    <location>
        <begin position="24"/>
        <end position="84"/>
    </location>
</feature>
<keyword evidence="5" id="KW-0539">Nucleus</keyword>
<dbReference type="SMART" id="SM00432">
    <property type="entry name" value="MADS"/>
    <property type="match status" value="1"/>
</dbReference>
<dbReference type="InterPro" id="IPR002100">
    <property type="entry name" value="TF_MADSbox"/>
</dbReference>
<evidence type="ECO:0000256" key="5">
    <source>
        <dbReference type="ARBA" id="ARBA00023242"/>
    </source>
</evidence>
<evidence type="ECO:0000256" key="2">
    <source>
        <dbReference type="ARBA" id="ARBA00023015"/>
    </source>
</evidence>
<protein>
    <submittedName>
        <fullName evidence="8">EEIG1/EHBP1 N-terminal domain-containing protein</fullName>
    </submittedName>
</protein>
<keyword evidence="4" id="KW-0804">Transcription</keyword>